<comment type="caution">
    <text evidence="1">The sequence shown here is derived from an EMBL/GenBank/DDBJ whole genome shotgun (WGS) entry which is preliminary data.</text>
</comment>
<dbReference type="Proteomes" id="UP000885847">
    <property type="component" value="Unassembled WGS sequence"/>
</dbReference>
<protein>
    <submittedName>
        <fullName evidence="1">Zinc ribbon domain-containing protein</fullName>
    </submittedName>
</protein>
<accession>A0A7C0VBW2</accession>
<reference evidence="1" key="1">
    <citation type="journal article" date="2020" name="mSystems">
        <title>Genome- and Community-Level Interaction Insights into Carbon Utilization and Element Cycling Functions of Hydrothermarchaeota in Hydrothermal Sediment.</title>
        <authorList>
            <person name="Zhou Z."/>
            <person name="Liu Y."/>
            <person name="Xu W."/>
            <person name="Pan J."/>
            <person name="Luo Z.H."/>
            <person name="Li M."/>
        </authorList>
    </citation>
    <scope>NUCLEOTIDE SEQUENCE [LARGE SCALE GENOMIC DNA]</scope>
    <source>
        <strain evidence="1">HyVt-102</strain>
    </source>
</reference>
<proteinExistence type="predicted"/>
<gene>
    <name evidence="1" type="ORF">ENF18_02645</name>
</gene>
<sequence>MLWVLFLFGETNLLKVEDAGGIQDFAVIDDTTALLLYKDHLNILNPASGNVSRIPLASGSTKLEVGKDGIYIFNTYLKEIYRFDPQSRTIKKIHPHALLWCMDMATSPFDTTFYFLSTSIERKQYLYRGSPTRPALLKELTSQNFVRVEKTLDRAILISQSLLSGLFAIRYVSKTGQIYFPLKLYREPLTFSTSGDYILTVSRDKKTLVVKGENSVQYPSLEEIYRISWKVPEYLGIISGGYLLIISDTTHPQFKISCPSCGYENEFKYNFCINCGHPLKDVKIKKLVKFREENILKDLEIAFNNLNQKIQEESKIVYLKKEEKEVKPSKT</sequence>
<evidence type="ECO:0000313" key="1">
    <source>
        <dbReference type="EMBL" id="HDI82675.1"/>
    </source>
</evidence>
<dbReference type="SUPFAM" id="SSF63829">
    <property type="entry name" value="Calcium-dependent phosphotriesterase"/>
    <property type="match status" value="1"/>
</dbReference>
<feature type="non-terminal residue" evidence="1">
    <location>
        <position position="331"/>
    </location>
</feature>
<dbReference type="EMBL" id="DQWE01000120">
    <property type="protein sequence ID" value="HDI82675.1"/>
    <property type="molecule type" value="Genomic_DNA"/>
</dbReference>
<organism evidence="1">
    <name type="scientific">candidate division WOR-3 bacterium</name>
    <dbReference type="NCBI Taxonomy" id="2052148"/>
    <lineage>
        <taxon>Bacteria</taxon>
        <taxon>Bacteria division WOR-3</taxon>
    </lineage>
</organism>
<name>A0A7C0VBW2_UNCW3</name>
<dbReference type="AlphaFoldDB" id="A0A7C0VBW2"/>